<comment type="caution">
    <text evidence="1">The sequence shown here is derived from an EMBL/GenBank/DDBJ whole genome shotgun (WGS) entry which is preliminary data.</text>
</comment>
<dbReference type="EMBL" id="JAJFZQ010000006">
    <property type="protein sequence ID" value="MCC3266487.1"/>
    <property type="molecule type" value="Genomic_DNA"/>
</dbReference>
<reference evidence="1" key="1">
    <citation type="submission" date="2021-10" db="EMBL/GenBank/DDBJ databases">
        <title>Novel species in genus Arthrobacter.</title>
        <authorList>
            <person name="Liu Y."/>
        </authorList>
    </citation>
    <scope>NUCLEOTIDE SEQUENCE</scope>
    <source>
        <strain evidence="1">Zg-Y786</strain>
    </source>
</reference>
<sequence>MNPAFLFASDAETYGDGRRSLALRCRAGELIRVRSGVYLQADTWQQMTSWEQSRARILAAAGQGTGERTLIQQSAAVFWGLPVIGTAQEVMLLAVHPTHGRRRGGIRWSERRLLEPPAELAGVTLTSRAQTALDMAAYLDFERAVPAMDRVLLSDPVRLQPAMRKSKLLELSEALPSRARRMRAQRVIDFADSRAESPGESYSRAVLHRRGFPAPELQHEFVTPAGRFRTDFYWKEQALVGEFDGAVKYGGTGAVLPPSWDTLTQEKRREDAIRSTGVGFVRWGWRDIGRPADHPDGLVQRLIHAGLPRTRPTR</sequence>
<evidence type="ECO:0000313" key="2">
    <source>
        <dbReference type="Proteomes" id="UP001139168"/>
    </source>
</evidence>
<keyword evidence="2" id="KW-1185">Reference proteome</keyword>
<evidence type="ECO:0008006" key="3">
    <source>
        <dbReference type="Google" id="ProtNLM"/>
    </source>
</evidence>
<dbReference type="RefSeq" id="WP_227891307.1">
    <property type="nucleotide sequence ID" value="NZ_JAJFZQ010000006.1"/>
</dbReference>
<evidence type="ECO:0000313" key="1">
    <source>
        <dbReference type="EMBL" id="MCC3266487.1"/>
    </source>
</evidence>
<protein>
    <recommendedName>
        <fullName evidence="3">Transcriptional regulator, AbiEi antitoxin, Type IV TA system</fullName>
    </recommendedName>
</protein>
<gene>
    <name evidence="1" type="ORF">LJ752_10595</name>
</gene>
<dbReference type="Proteomes" id="UP001139168">
    <property type="component" value="Unassembled WGS sequence"/>
</dbReference>
<accession>A0ABS8GIL1</accession>
<proteinExistence type="predicted"/>
<organism evidence="1 2">
    <name type="scientific">Arthrobacter gengyunqii</name>
    <dbReference type="NCBI Taxonomy" id="2886940"/>
    <lineage>
        <taxon>Bacteria</taxon>
        <taxon>Bacillati</taxon>
        <taxon>Actinomycetota</taxon>
        <taxon>Actinomycetes</taxon>
        <taxon>Micrococcales</taxon>
        <taxon>Micrococcaceae</taxon>
        <taxon>Arthrobacter</taxon>
    </lineage>
</organism>
<name>A0ABS8GIL1_9MICC</name>